<proteinExistence type="predicted"/>
<gene>
    <name evidence="1" type="ORF">QJU57_08890</name>
</gene>
<organism evidence="1 2">
    <name type="scientific">Phocoenobacter atlanticus subsp. atlanticus</name>
    <dbReference type="NCBI Taxonomy" id="3061285"/>
    <lineage>
        <taxon>Bacteria</taxon>
        <taxon>Pseudomonadati</taxon>
        <taxon>Pseudomonadota</taxon>
        <taxon>Gammaproteobacteria</taxon>
        <taxon>Pasteurellales</taxon>
        <taxon>Pasteurellaceae</taxon>
        <taxon>Phocoenobacter</taxon>
        <taxon>Phocoenobacter atlanticus</taxon>
    </lineage>
</organism>
<dbReference type="Proteomes" id="UP001226020">
    <property type="component" value="Unassembled WGS sequence"/>
</dbReference>
<dbReference type="RefSeq" id="WP_306349279.1">
    <property type="nucleotide sequence ID" value="NZ_JASAWQ010000005.1"/>
</dbReference>
<accession>A0AAW8CIY8</accession>
<comment type="caution">
    <text evidence="1">The sequence shown here is derived from an EMBL/GenBank/DDBJ whole genome shotgun (WGS) entry which is preliminary data.</text>
</comment>
<keyword evidence="2" id="KW-1185">Reference proteome</keyword>
<protein>
    <submittedName>
        <fullName evidence="1">Uncharacterized protein</fullName>
    </submittedName>
</protein>
<dbReference type="GeneID" id="86853315"/>
<reference evidence="1 2" key="1">
    <citation type="journal article" date="2023" name="Front. Microbiol.">
        <title>Phylogeography and host specificity of Pasteurellaceae pathogenic to sea-farmed fish in the north-east Atlantic.</title>
        <authorList>
            <person name="Gulla S."/>
            <person name="Colquhoun D.J."/>
            <person name="Olsen A.B."/>
            <person name="Spilsberg B."/>
            <person name="Lagesen K."/>
            <person name="Aakesson C.P."/>
            <person name="Strom S."/>
            <person name="Manji F."/>
            <person name="Birkbeck T.H."/>
            <person name="Nilsen H.K."/>
        </authorList>
    </citation>
    <scope>NUCLEOTIDE SEQUENCE [LARGE SCALE GENOMIC DNA]</scope>
    <source>
        <strain evidence="1 2">NVIB3131</strain>
    </source>
</reference>
<dbReference type="EMBL" id="JASAXT010000018">
    <property type="protein sequence ID" value="MDP8149188.1"/>
    <property type="molecule type" value="Genomic_DNA"/>
</dbReference>
<evidence type="ECO:0000313" key="1">
    <source>
        <dbReference type="EMBL" id="MDP8149188.1"/>
    </source>
</evidence>
<dbReference type="AlphaFoldDB" id="A0AAW8CIY8"/>
<name>A0AAW8CIY8_9PAST</name>
<evidence type="ECO:0000313" key="2">
    <source>
        <dbReference type="Proteomes" id="UP001226020"/>
    </source>
</evidence>
<sequence>MYPTLSATYLKELTDKRIDTLNQWLQGVEFGTLAGSIKVVEKLSTEEAMLNRIWNLKEVQASNQYIVNKSNGKRKLKLLISKSPSEIENTDYCIKVVEDNGTNYVTHYNFVIYPESGKIMYLDAITGEEIELADWRKSQDQ</sequence>